<evidence type="ECO:0000313" key="2">
    <source>
        <dbReference type="Proteomes" id="UP000294134"/>
    </source>
</evidence>
<dbReference type="EMBL" id="MK552327">
    <property type="protein sequence ID" value="QBJ02568.1"/>
    <property type="molecule type" value="Genomic_DNA"/>
</dbReference>
<organism evidence="1 2">
    <name type="scientific">Pseudomonas phage Psa21</name>
    <dbReference type="NCBI Taxonomy" id="2530023"/>
    <lineage>
        <taxon>Viruses</taxon>
        <taxon>Duplodnaviria</taxon>
        <taxon>Heunggongvirae</taxon>
        <taxon>Uroviricota</taxon>
        <taxon>Caudoviricetes</taxon>
        <taxon>Chimalliviridae</taxon>
        <taxon>Tepukevirus</taxon>
        <taxon>Tepukevirus Psa21</taxon>
    </lineage>
</organism>
<accession>A0A481W4N2</accession>
<dbReference type="Proteomes" id="UP000294134">
    <property type="component" value="Segment"/>
</dbReference>
<evidence type="ECO:0000313" key="1">
    <source>
        <dbReference type="EMBL" id="QBJ02568.1"/>
    </source>
</evidence>
<keyword evidence="2" id="KW-1185">Reference proteome</keyword>
<proteinExistence type="predicted"/>
<gene>
    <name evidence="1" type="ORF">PSA21_38</name>
</gene>
<protein>
    <submittedName>
        <fullName evidence="1">Uncharacterized protein</fullName>
    </submittedName>
</protein>
<sequence length="129" mass="15250">MNWTKEGDVLCWDISHIMGLLREHPNSQLIISRATRYHHHIQSVSYPNPYWDSLVDDFICYSINSFQEVMVAEFNVQRITPQEITWFNLNTNARRELWLLTRLLATRYAGTVINFARVGKVIYLYAQTN</sequence>
<reference evidence="1 2" key="1">
    <citation type="submission" date="2019-02" db="EMBL/GenBank/DDBJ databases">
        <authorList>
            <person name="Frampton R.A."/>
            <person name="Wojtus J.K."/>
            <person name="Fineran P.C."/>
            <person name="Hendrickson H.L."/>
        </authorList>
    </citation>
    <scope>NUCLEOTIDE SEQUENCE [LARGE SCALE GENOMIC DNA]</scope>
</reference>
<name>A0A481W4N2_9CAUD</name>